<gene>
    <name evidence="2" type="ORF">PLEPLA_LOCUS33002</name>
</gene>
<name>A0A9N7YUU9_PLEPL</name>
<dbReference type="EMBL" id="CADEAL010003602">
    <property type="protein sequence ID" value="CAB1445271.1"/>
    <property type="molecule type" value="Genomic_DNA"/>
</dbReference>
<feature type="region of interest" description="Disordered" evidence="1">
    <location>
        <begin position="24"/>
        <end position="63"/>
    </location>
</feature>
<dbReference type="Proteomes" id="UP001153269">
    <property type="component" value="Unassembled WGS sequence"/>
</dbReference>
<sequence length="166" mass="17756">MQSRSEGRSSLWCAHLRDITSSMNDTNVRSAEREGWGRGGIDGGRPLSQMSDSLSSDGETQRGPLSNAMIQETLVASTIARWVHKAGLNAARDADLQTDMALPAGKSRRQLEALQRKAESGQPSLPSRGPFLFHVGCDVDGGSCPQIHVCLVRPSCLLGLPEGSLS</sequence>
<proteinExistence type="predicted"/>
<keyword evidence="3" id="KW-1185">Reference proteome</keyword>
<evidence type="ECO:0000256" key="1">
    <source>
        <dbReference type="SAM" id="MobiDB-lite"/>
    </source>
</evidence>
<evidence type="ECO:0000313" key="3">
    <source>
        <dbReference type="Proteomes" id="UP001153269"/>
    </source>
</evidence>
<comment type="caution">
    <text evidence="2">The sequence shown here is derived from an EMBL/GenBank/DDBJ whole genome shotgun (WGS) entry which is preliminary data.</text>
</comment>
<accession>A0A9N7YUU9</accession>
<evidence type="ECO:0000313" key="2">
    <source>
        <dbReference type="EMBL" id="CAB1445271.1"/>
    </source>
</evidence>
<dbReference type="AlphaFoldDB" id="A0A9N7YUU9"/>
<protein>
    <submittedName>
        <fullName evidence="2">Uncharacterized protein</fullName>
    </submittedName>
</protein>
<organism evidence="2 3">
    <name type="scientific">Pleuronectes platessa</name>
    <name type="common">European plaice</name>
    <dbReference type="NCBI Taxonomy" id="8262"/>
    <lineage>
        <taxon>Eukaryota</taxon>
        <taxon>Metazoa</taxon>
        <taxon>Chordata</taxon>
        <taxon>Craniata</taxon>
        <taxon>Vertebrata</taxon>
        <taxon>Euteleostomi</taxon>
        <taxon>Actinopterygii</taxon>
        <taxon>Neopterygii</taxon>
        <taxon>Teleostei</taxon>
        <taxon>Neoteleostei</taxon>
        <taxon>Acanthomorphata</taxon>
        <taxon>Carangaria</taxon>
        <taxon>Pleuronectiformes</taxon>
        <taxon>Pleuronectoidei</taxon>
        <taxon>Pleuronectidae</taxon>
        <taxon>Pleuronectes</taxon>
    </lineage>
</organism>
<feature type="compositionally biased region" description="Polar residues" evidence="1">
    <location>
        <begin position="48"/>
        <end position="58"/>
    </location>
</feature>
<reference evidence="2" key="1">
    <citation type="submission" date="2020-03" db="EMBL/GenBank/DDBJ databases">
        <authorList>
            <person name="Weist P."/>
        </authorList>
    </citation>
    <scope>NUCLEOTIDE SEQUENCE</scope>
</reference>